<feature type="compositionally biased region" description="Low complexity" evidence="2">
    <location>
        <begin position="732"/>
        <end position="745"/>
    </location>
</feature>
<evidence type="ECO:0000259" key="4">
    <source>
        <dbReference type="Pfam" id="PF12878"/>
    </source>
</evidence>
<feature type="compositionally biased region" description="Pro residues" evidence="2">
    <location>
        <begin position="721"/>
        <end position="731"/>
    </location>
</feature>
<sequence>MNNDGSDGLAGKLCQTMKEYSQKINTEDEKEVCEFIVKNLLKIRGSGGKECGKGTANDLIEDYVYCAIMNLWSTMYLREHCNKKNVIHTIFDEMKSMGAELKGHSTCNVCEYKELKAMKIMDGKRDVLTDIFGAIKGNTPIMQLINKKPTQEKDCKGQKNDASELVATLMKNSVTMTTGPSATTTKRNDQQQSQQSSADSGTNSAASRGSGSGTDLVYTLKSNTITVESVPSKGSIGHGDVVVLTFKGRKPPADSGIVSGSTDPCKSFNKIKQKWFKNRGRNEKNVAKDVNGPGGYWDDVKKRLDELSGAMTMNGRTDSNLCSTMNGENKQACNLILSGLKHIYGITKGTDGTPRMKEDNLIFHRTMGCVLLNAYANELIEMAKLNTPTCDVKGGIKHAFSKSADVKKDVSSCKDDDNCAVCNRESYDKCVVGDQNVKTKVDELLKHKKDEIQKTLDSICPSPPVPPINPKTQLTSTNDCKDETDCLNKKVEKVFQNRWNANNDQVYGLFQEFNRELREDDEKDGFTSVCDQIVENQGVDGNNLPKCFCKFLIRNLVKVTNNRSTYNYKDKTWNVHDLKNNTPCHLLNLWLLLYGMKYSLQEKDVLYAFKAISNLSVLNVKGQYENCVYTGKFEVQQEYGGATLGDIYKWFMNQDITTKMGAIKDESACNRRSRSDDQSSEDPKKKVEEISASLKTKAKDVAEEIKKGIPIVAAVDKEVKPPSPGKPPPSTPSVGSGESGCSGKESIGFQDGEAELWRELFTKFNNVPTEEDMGKEEWEKYESLKSVCEVHAQTEKEMGKEEKEFCEVIIKNLMIVNKNLREKGKNSNTIRGNIKPIGECDLLHIWLLYVGRECRTMEEVKYAFDAVKGVGENFWKDNVDTECTYGRMNNLHREGEDMLNRIHTWFIRGCGNETLKHTHKMNWCRVDERKYRTPGLIPKGSNKMDEKDKEKAKEFIEKLEELRKKEENKINEVKKIMQEIDKNLMKKFEESKAKAAGQLTPSPPPPPPAPAAPGPQAPAPKTGTGEASGTPNPSGPDTHTPPTSTSPGAEPSEPGAPGPGPAAAGGEKVTGKATTELNNGNISGQVPQPPQNPSSTSEAAVVPAVGPVLGGGGTNVKTPQAAPKAVPLVNKKRTDPSDLLAYLPTIPVFLGMSAMTYFLWKYFALPGKRRRYKRAHQVSGPPPLGEQPLAHVDDQADDPHGYTLVKERKPRSTPIKRRKKRSGRRRAVGRRTIIDIHLEVLDECQKGDTNITKQDFFEILVREFMGCEFIKEENVPKEYFLSKEDVPKEQDPSSDSGFREERLCS</sequence>
<evidence type="ECO:0000313" key="8">
    <source>
        <dbReference type="Proteomes" id="UP000092716"/>
    </source>
</evidence>
<dbReference type="EMBL" id="CP016243">
    <property type="protein sequence ID" value="ANQ06918.1"/>
    <property type="molecule type" value="Genomic_DNA"/>
</dbReference>
<dbReference type="PANTHER" id="PTHR24216:SF65">
    <property type="entry name" value="PAXILLIN-LIKE PROTEIN 1"/>
    <property type="match status" value="1"/>
</dbReference>
<accession>A0A1B1DVX3</accession>
<protein>
    <submittedName>
        <fullName evidence="7">SICA antigen</fullName>
    </submittedName>
</protein>
<dbReference type="Pfam" id="PF12878">
    <property type="entry name" value="SICA_beta"/>
    <property type="match status" value="1"/>
</dbReference>
<feature type="compositionally biased region" description="Polar residues" evidence="2">
    <location>
        <begin position="198"/>
        <end position="209"/>
    </location>
</feature>
<organism evidence="7 8">
    <name type="scientific">Plasmodium coatneyi</name>
    <dbReference type="NCBI Taxonomy" id="208452"/>
    <lineage>
        <taxon>Eukaryota</taxon>
        <taxon>Sar</taxon>
        <taxon>Alveolata</taxon>
        <taxon>Apicomplexa</taxon>
        <taxon>Aconoidasida</taxon>
        <taxon>Haemosporida</taxon>
        <taxon>Plasmodiidae</taxon>
        <taxon>Plasmodium</taxon>
    </lineage>
</organism>
<feature type="compositionally biased region" description="Polar residues" evidence="2">
    <location>
        <begin position="1072"/>
        <end position="1086"/>
    </location>
</feature>
<feature type="transmembrane region" description="Helical" evidence="3">
    <location>
        <begin position="1139"/>
        <end position="1160"/>
    </location>
</feature>
<feature type="compositionally biased region" description="Low complexity" evidence="2">
    <location>
        <begin position="1035"/>
        <end position="1053"/>
    </location>
</feature>
<feature type="coiled-coil region" evidence="1">
    <location>
        <begin position="942"/>
        <end position="983"/>
    </location>
</feature>
<feature type="region of interest" description="Disordered" evidence="2">
    <location>
        <begin position="176"/>
        <end position="213"/>
    </location>
</feature>
<feature type="compositionally biased region" description="Polar residues" evidence="2">
    <location>
        <begin position="176"/>
        <end position="185"/>
    </location>
</feature>
<keyword evidence="8" id="KW-1185">Reference proteome</keyword>
<dbReference type="Pfam" id="PF12887">
    <property type="entry name" value="SICA_alpha"/>
    <property type="match status" value="1"/>
</dbReference>
<gene>
    <name evidence="7" type="ORF">PCOAH_00011530</name>
</gene>
<dbReference type="KEGG" id="pcot:PCOAH_00011530"/>
<feature type="domain" description="Schizont-infected cell agglutination C-terminal" evidence="5">
    <location>
        <begin position="1161"/>
        <end position="1296"/>
    </location>
</feature>
<keyword evidence="3" id="KW-0472">Membrane</keyword>
<keyword evidence="3" id="KW-0812">Transmembrane</keyword>
<dbReference type="InterPro" id="IPR024285">
    <property type="entry name" value="SICA_extracell_b"/>
</dbReference>
<evidence type="ECO:0000256" key="3">
    <source>
        <dbReference type="SAM" id="Phobius"/>
    </source>
</evidence>
<reference evidence="8" key="1">
    <citation type="submission" date="2016-06" db="EMBL/GenBank/DDBJ databases">
        <title>First high quality genome sequence of Plasmodium coatneyi using continuous long reads from single molecule, real-time sequencing.</title>
        <authorList>
            <person name="Chien J.-T."/>
            <person name="Pakala S.B."/>
            <person name="Geraldo J.A."/>
            <person name="Lapp S.A."/>
            <person name="Barnwell J.W."/>
            <person name="Kissinger J.C."/>
            <person name="Galinski M.R."/>
            <person name="Humphrey J.C."/>
        </authorList>
    </citation>
    <scope>NUCLEOTIDE SEQUENCE [LARGE SCALE GENOMIC DNA]</scope>
    <source>
        <strain evidence="8">Hackeri</strain>
    </source>
</reference>
<evidence type="ECO:0000256" key="1">
    <source>
        <dbReference type="SAM" id="Coils"/>
    </source>
</evidence>
<feature type="compositionally biased region" description="Pro residues" evidence="2">
    <location>
        <begin position="1001"/>
        <end position="1018"/>
    </location>
</feature>
<evidence type="ECO:0000256" key="2">
    <source>
        <dbReference type="SAM" id="MobiDB-lite"/>
    </source>
</evidence>
<dbReference type="InterPro" id="IPR024288">
    <property type="entry name" value="SICA_C"/>
</dbReference>
<dbReference type="PANTHER" id="PTHR24216">
    <property type="entry name" value="PAXILLIN-RELATED"/>
    <property type="match status" value="1"/>
</dbReference>
<name>A0A1B1DVX3_9APIC</name>
<proteinExistence type="predicted"/>
<dbReference type="InterPro" id="IPR024290">
    <property type="entry name" value="SICA_extracell_a"/>
</dbReference>
<dbReference type="Pfam" id="PF12879">
    <property type="entry name" value="SICA_C"/>
    <property type="match status" value="1"/>
</dbReference>
<dbReference type="VEuPathDB" id="PlasmoDB:PCOAH_00011530"/>
<feature type="domain" description="Schizont-infected cell agglutination extracellular beta" evidence="4">
    <location>
        <begin position="265"/>
        <end position="431"/>
    </location>
</feature>
<evidence type="ECO:0000313" key="7">
    <source>
        <dbReference type="EMBL" id="ANQ06918.1"/>
    </source>
</evidence>
<feature type="region of interest" description="Disordered" evidence="2">
    <location>
        <begin position="1281"/>
        <end position="1305"/>
    </location>
</feature>
<dbReference type="Proteomes" id="UP000092716">
    <property type="component" value="Chromosome 5"/>
</dbReference>
<feature type="region of interest" description="Disordered" evidence="2">
    <location>
        <begin position="666"/>
        <end position="688"/>
    </location>
</feature>
<evidence type="ECO:0000259" key="5">
    <source>
        <dbReference type="Pfam" id="PF12879"/>
    </source>
</evidence>
<feature type="domain" description="Schizont-infected cell agglutination extracellular alpha" evidence="6">
    <location>
        <begin position="10"/>
        <end position="120"/>
    </location>
</feature>
<keyword evidence="1" id="KW-0175">Coiled coil</keyword>
<dbReference type="RefSeq" id="XP_019913613.1">
    <property type="nucleotide sequence ID" value="XM_020057962.1"/>
</dbReference>
<dbReference type="GeneID" id="30907879"/>
<feature type="region of interest" description="Disordered" evidence="2">
    <location>
        <begin position="1174"/>
        <end position="1202"/>
    </location>
</feature>
<feature type="region of interest" description="Disordered" evidence="2">
    <location>
        <begin position="992"/>
        <end position="1099"/>
    </location>
</feature>
<feature type="region of interest" description="Disordered" evidence="2">
    <location>
        <begin position="716"/>
        <end position="745"/>
    </location>
</feature>
<keyword evidence="3" id="KW-1133">Transmembrane helix</keyword>
<feature type="compositionally biased region" description="Basic and acidic residues" evidence="2">
    <location>
        <begin position="1191"/>
        <end position="1200"/>
    </location>
</feature>
<evidence type="ECO:0000259" key="6">
    <source>
        <dbReference type="Pfam" id="PF12887"/>
    </source>
</evidence>